<feature type="domain" description="EngB-type G" evidence="11">
    <location>
        <begin position="41"/>
        <end position="226"/>
    </location>
</feature>
<evidence type="ECO:0000256" key="4">
    <source>
        <dbReference type="ARBA" id="ARBA00022723"/>
    </source>
</evidence>
<dbReference type="InterPro" id="IPR027417">
    <property type="entry name" value="P-loop_NTPase"/>
</dbReference>
<dbReference type="EMBL" id="QOQF01000031">
    <property type="protein sequence ID" value="RCL75632.1"/>
    <property type="molecule type" value="Genomic_DNA"/>
</dbReference>
<evidence type="ECO:0000256" key="9">
    <source>
        <dbReference type="ARBA" id="ARBA00023306"/>
    </source>
</evidence>
<evidence type="ECO:0000256" key="2">
    <source>
        <dbReference type="ARBA" id="ARBA00009638"/>
    </source>
</evidence>
<evidence type="ECO:0000256" key="10">
    <source>
        <dbReference type="HAMAP-Rule" id="MF_00321"/>
    </source>
</evidence>
<comment type="function">
    <text evidence="10">Necessary for normal cell division and for the maintenance of normal septation.</text>
</comment>
<evidence type="ECO:0000313" key="12">
    <source>
        <dbReference type="EMBL" id="RCL75632.1"/>
    </source>
</evidence>
<sequence>MPDQEINPAEAERLAAGRWLFAQPCNFKFGVVDVSGLPNADLTEIAFAGRSNVGKSSLINALTGHKALARTSSTPGRTQELNFFTLAERDEIINEAGHALWMVDMPGYGYAKESKSKIAAWNKLLRSYLRGRMNLRRVFVLIDARHGLKSNDIDILNLLDEAAVSYQIVLTKADKPKQDALAATLQTMQTALAKRPAAHPEMIATSAVKGHGINLLQAEIAGLVDLPAIGYKA</sequence>
<keyword evidence="3 10" id="KW-0132">Cell division</keyword>
<evidence type="ECO:0000259" key="11">
    <source>
        <dbReference type="PROSITE" id="PS51706"/>
    </source>
</evidence>
<keyword evidence="6" id="KW-0460">Magnesium</keyword>
<dbReference type="AlphaFoldDB" id="A0A368DUW4"/>
<evidence type="ECO:0000313" key="13">
    <source>
        <dbReference type="Proteomes" id="UP000252132"/>
    </source>
</evidence>
<protein>
    <recommendedName>
        <fullName evidence="10">Probable GTP-binding protein EngB</fullName>
    </recommendedName>
</protein>
<gene>
    <name evidence="10" type="primary">engB</name>
    <name evidence="12" type="ORF">DBW69_06115</name>
</gene>
<dbReference type="Gene3D" id="3.40.50.300">
    <property type="entry name" value="P-loop containing nucleotide triphosphate hydrolases"/>
    <property type="match status" value="1"/>
</dbReference>
<dbReference type="GO" id="GO:0046872">
    <property type="term" value="F:metal ion binding"/>
    <property type="evidence" value="ECO:0007669"/>
    <property type="project" value="UniProtKB-KW"/>
</dbReference>
<comment type="caution">
    <text evidence="12">The sequence shown here is derived from an EMBL/GenBank/DDBJ whole genome shotgun (WGS) entry which is preliminary data.</text>
</comment>
<dbReference type="HAMAP" id="MF_00321">
    <property type="entry name" value="GTPase_EngB"/>
    <property type="match status" value="1"/>
</dbReference>
<evidence type="ECO:0000256" key="5">
    <source>
        <dbReference type="ARBA" id="ARBA00022741"/>
    </source>
</evidence>
<evidence type="ECO:0000256" key="7">
    <source>
        <dbReference type="ARBA" id="ARBA00023134"/>
    </source>
</evidence>
<dbReference type="InterPro" id="IPR019987">
    <property type="entry name" value="GTP-bd_ribosome_bio_YsxC"/>
</dbReference>
<reference evidence="12 13" key="1">
    <citation type="journal article" date="2018" name="Microbiome">
        <title>Fine metagenomic profile of the Mediterranean stratified and mixed water columns revealed by assembly and recruitment.</title>
        <authorList>
            <person name="Haro-Moreno J.M."/>
            <person name="Lopez-Perez M."/>
            <person name="De La Torre J.R."/>
            <person name="Picazo A."/>
            <person name="Camacho A."/>
            <person name="Rodriguez-Valera F."/>
        </authorList>
    </citation>
    <scope>NUCLEOTIDE SEQUENCE [LARGE SCALE GENOMIC DNA]</scope>
    <source>
        <strain evidence="12">MED-G55</strain>
    </source>
</reference>
<dbReference type="NCBIfam" id="TIGR03598">
    <property type="entry name" value="GTPase_YsxC"/>
    <property type="match status" value="1"/>
</dbReference>
<keyword evidence="8 10" id="KW-0717">Septation</keyword>
<evidence type="ECO:0000256" key="3">
    <source>
        <dbReference type="ARBA" id="ARBA00022618"/>
    </source>
</evidence>
<dbReference type="GO" id="GO:0005525">
    <property type="term" value="F:GTP binding"/>
    <property type="evidence" value="ECO:0007669"/>
    <property type="project" value="UniProtKB-UniRule"/>
</dbReference>
<dbReference type="GO" id="GO:0005829">
    <property type="term" value="C:cytosol"/>
    <property type="evidence" value="ECO:0007669"/>
    <property type="project" value="TreeGrafter"/>
</dbReference>
<dbReference type="GO" id="GO:0000917">
    <property type="term" value="P:division septum assembly"/>
    <property type="evidence" value="ECO:0007669"/>
    <property type="project" value="UniProtKB-KW"/>
</dbReference>
<dbReference type="SUPFAM" id="SSF52540">
    <property type="entry name" value="P-loop containing nucleoside triphosphate hydrolases"/>
    <property type="match status" value="1"/>
</dbReference>
<dbReference type="PROSITE" id="PS51706">
    <property type="entry name" value="G_ENGB"/>
    <property type="match status" value="1"/>
</dbReference>
<dbReference type="InterPro" id="IPR006073">
    <property type="entry name" value="GTP-bd"/>
</dbReference>
<evidence type="ECO:0000256" key="8">
    <source>
        <dbReference type="ARBA" id="ARBA00023210"/>
    </source>
</evidence>
<comment type="similarity">
    <text evidence="2 10">Belongs to the TRAFAC class TrmE-Era-EngA-EngB-Septin-like GTPase superfamily. EngB GTPase family.</text>
</comment>
<proteinExistence type="inferred from homology"/>
<dbReference type="PANTHER" id="PTHR11649:SF13">
    <property type="entry name" value="ENGB-TYPE G DOMAIN-CONTAINING PROTEIN"/>
    <property type="match status" value="1"/>
</dbReference>
<organism evidence="12 13">
    <name type="scientific">PS1 clade bacterium</name>
    <dbReference type="NCBI Taxonomy" id="2175152"/>
    <lineage>
        <taxon>Bacteria</taxon>
        <taxon>Pseudomonadati</taxon>
        <taxon>Pseudomonadota</taxon>
        <taxon>Alphaproteobacteria</taxon>
        <taxon>PS1 clade</taxon>
    </lineage>
</organism>
<dbReference type="InterPro" id="IPR030393">
    <property type="entry name" value="G_ENGB_dom"/>
</dbReference>
<keyword evidence="9 10" id="KW-0131">Cell cycle</keyword>
<dbReference type="Pfam" id="PF01926">
    <property type="entry name" value="MMR_HSR1"/>
    <property type="match status" value="1"/>
</dbReference>
<dbReference type="CDD" id="cd01876">
    <property type="entry name" value="YihA_EngB"/>
    <property type="match status" value="1"/>
</dbReference>
<accession>A0A368DUW4</accession>
<dbReference type="Proteomes" id="UP000252132">
    <property type="component" value="Unassembled WGS sequence"/>
</dbReference>
<comment type="cofactor">
    <cofactor evidence="1">
        <name>Mg(2+)</name>
        <dbReference type="ChEBI" id="CHEBI:18420"/>
    </cofactor>
</comment>
<name>A0A368DUW4_9PROT</name>
<keyword evidence="5 10" id="KW-0547">Nucleotide-binding</keyword>
<evidence type="ECO:0000256" key="6">
    <source>
        <dbReference type="ARBA" id="ARBA00022842"/>
    </source>
</evidence>
<dbReference type="PANTHER" id="PTHR11649">
    <property type="entry name" value="MSS1/TRME-RELATED GTP-BINDING PROTEIN"/>
    <property type="match status" value="1"/>
</dbReference>
<evidence type="ECO:0000256" key="1">
    <source>
        <dbReference type="ARBA" id="ARBA00001946"/>
    </source>
</evidence>
<keyword evidence="4" id="KW-0479">Metal-binding</keyword>
<keyword evidence="7 10" id="KW-0342">GTP-binding</keyword>